<sequence length="156" mass="17423">LKTPDNVLIGGTGANGLGGALLYSGTRGGDWREHSDTRIDDLILKGRFQPSDEHAFSAMTQYYDGEADMPGGLGTAAYRDDPYQSTRPYDKFWGRRTLASASYEYTPNASQKLNVTGFFTKTLRSGYLDQGRNLTLSPREYWVRGLETRFSQGFEL</sequence>
<dbReference type="Gene3D" id="2.40.170.20">
    <property type="entry name" value="TonB-dependent receptor, beta-barrel domain"/>
    <property type="match status" value="1"/>
</dbReference>
<dbReference type="InterPro" id="IPR039426">
    <property type="entry name" value="TonB-dep_rcpt-like"/>
</dbReference>
<dbReference type="GO" id="GO:0033214">
    <property type="term" value="P:siderophore-iron import into cell"/>
    <property type="evidence" value="ECO:0007669"/>
    <property type="project" value="TreeGrafter"/>
</dbReference>
<gene>
    <name evidence="7" type="ORF">DT376_36415</name>
</gene>
<evidence type="ECO:0000256" key="3">
    <source>
        <dbReference type="ARBA" id="ARBA00022452"/>
    </source>
</evidence>
<organism evidence="7 8">
    <name type="scientific">Pseudomonas aeruginosa</name>
    <dbReference type="NCBI Taxonomy" id="287"/>
    <lineage>
        <taxon>Bacteria</taxon>
        <taxon>Pseudomonadati</taxon>
        <taxon>Pseudomonadota</taxon>
        <taxon>Gammaproteobacteria</taxon>
        <taxon>Pseudomonadales</taxon>
        <taxon>Pseudomonadaceae</taxon>
        <taxon>Pseudomonas</taxon>
    </lineage>
</organism>
<proteinExistence type="predicted"/>
<evidence type="ECO:0000256" key="4">
    <source>
        <dbReference type="ARBA" id="ARBA00022692"/>
    </source>
</evidence>
<feature type="non-terminal residue" evidence="7">
    <location>
        <position position="156"/>
    </location>
</feature>
<evidence type="ECO:0000256" key="6">
    <source>
        <dbReference type="ARBA" id="ARBA00023237"/>
    </source>
</evidence>
<evidence type="ECO:0000256" key="5">
    <source>
        <dbReference type="ARBA" id="ARBA00023136"/>
    </source>
</evidence>
<accession>A0A367LYE5</accession>
<dbReference type="PANTHER" id="PTHR30442:SF0">
    <property type="entry name" value="FE(3+) DICITRATE TRANSPORT PROTEIN FECA"/>
    <property type="match status" value="1"/>
</dbReference>
<dbReference type="GO" id="GO:0009279">
    <property type="term" value="C:cell outer membrane"/>
    <property type="evidence" value="ECO:0007669"/>
    <property type="project" value="UniProtKB-SubCell"/>
</dbReference>
<dbReference type="PANTHER" id="PTHR30442">
    <property type="entry name" value="IRON III DICITRATE TRANSPORT PROTEIN FECA"/>
    <property type="match status" value="1"/>
</dbReference>
<keyword evidence="6" id="KW-0998">Cell outer membrane</keyword>
<evidence type="ECO:0000256" key="2">
    <source>
        <dbReference type="ARBA" id="ARBA00022448"/>
    </source>
</evidence>
<comment type="subcellular location">
    <subcellularLocation>
        <location evidence="1">Cell outer membrane</location>
        <topology evidence="1">Multi-pass membrane protein</topology>
    </subcellularLocation>
</comment>
<evidence type="ECO:0000313" key="7">
    <source>
        <dbReference type="EMBL" id="RCI70092.1"/>
    </source>
</evidence>
<keyword evidence="3" id="KW-1134">Transmembrane beta strand</keyword>
<comment type="caution">
    <text evidence="7">The sequence shown here is derived from an EMBL/GenBank/DDBJ whole genome shotgun (WGS) entry which is preliminary data.</text>
</comment>
<reference evidence="7 8" key="1">
    <citation type="submission" date="2018-07" db="EMBL/GenBank/DDBJ databases">
        <title>Mechanisms of high-level aminoglycoside resistance among Gram-negative pathogens in Brazil.</title>
        <authorList>
            <person name="Ballaben A.S."/>
            <person name="Darini A.L.C."/>
            <person name="Doi Y."/>
        </authorList>
    </citation>
    <scope>NUCLEOTIDE SEQUENCE [LARGE SCALE GENOMIC DNA]</scope>
    <source>
        <strain evidence="7 8">B2-305</strain>
    </source>
</reference>
<name>A0A367LYE5_PSEAI</name>
<protein>
    <submittedName>
        <fullName evidence="7">TonB-dependent siderophore receptor</fullName>
    </submittedName>
</protein>
<keyword evidence="4" id="KW-0812">Transmembrane</keyword>
<dbReference type="EMBL" id="QORE01002419">
    <property type="protein sequence ID" value="RCI70092.1"/>
    <property type="molecule type" value="Genomic_DNA"/>
</dbReference>
<dbReference type="AlphaFoldDB" id="A0A367LYE5"/>
<evidence type="ECO:0000313" key="8">
    <source>
        <dbReference type="Proteomes" id="UP000253594"/>
    </source>
</evidence>
<keyword evidence="7" id="KW-0675">Receptor</keyword>
<dbReference type="InterPro" id="IPR036942">
    <property type="entry name" value="Beta-barrel_TonB_sf"/>
</dbReference>
<keyword evidence="2" id="KW-0813">Transport</keyword>
<dbReference type="SUPFAM" id="SSF56935">
    <property type="entry name" value="Porins"/>
    <property type="match status" value="1"/>
</dbReference>
<dbReference type="Proteomes" id="UP000253594">
    <property type="component" value="Unassembled WGS sequence"/>
</dbReference>
<evidence type="ECO:0000256" key="1">
    <source>
        <dbReference type="ARBA" id="ARBA00004571"/>
    </source>
</evidence>
<keyword evidence="5" id="KW-0472">Membrane</keyword>
<feature type="non-terminal residue" evidence="7">
    <location>
        <position position="1"/>
    </location>
</feature>